<dbReference type="InterPro" id="IPR022226">
    <property type="entry name" value="DUF3752"/>
</dbReference>
<accession>A0AAV8T3B8</accession>
<proteinExistence type="predicted"/>
<gene>
    <name evidence="2" type="ORF">K2173_021902</name>
</gene>
<feature type="domain" description="DUF3752" evidence="1">
    <location>
        <begin position="76"/>
        <end position="205"/>
    </location>
</feature>
<protein>
    <recommendedName>
        <fullName evidence="1">DUF3752 domain-containing protein</fullName>
    </recommendedName>
</protein>
<dbReference type="PANTHER" id="PTHR47422">
    <property type="entry name" value="DNAJ HEAT SHOCK N-TERMINAL DOMAIN-CONTAINING PROTEIN"/>
    <property type="match status" value="1"/>
</dbReference>
<dbReference type="Proteomes" id="UP001159364">
    <property type="component" value="Linkage Group LG07"/>
</dbReference>
<keyword evidence="3" id="KW-1185">Reference proteome</keyword>
<evidence type="ECO:0000313" key="3">
    <source>
        <dbReference type="Proteomes" id="UP001159364"/>
    </source>
</evidence>
<dbReference type="Pfam" id="PF12572">
    <property type="entry name" value="DUF3752"/>
    <property type="match status" value="1"/>
</dbReference>
<sequence length="224" mass="25621">MGLIGSFQERGREERGRRKNAFVIDSDFMTCWNCFKSKFRKAILLAGISIEGDDEILAQMEVNLPPKRDEWMTTLPPERKARSYNPGMAMRSTTFHKSSEEGRGDTSAWTDTPSDRAQNVFSCDVGTLCVSNFFVYIALLVTLLQKDYLETYNEATTLASNDEENKRSNADAELVEKYNKAKRSKSLVQKHQDEGKHPWKPWDHNMAQGLSSRFSAGLFQRNFL</sequence>
<name>A0AAV8T3B8_9ROSI</name>
<evidence type="ECO:0000313" key="2">
    <source>
        <dbReference type="EMBL" id="KAJ8760864.1"/>
    </source>
</evidence>
<evidence type="ECO:0000259" key="1">
    <source>
        <dbReference type="Pfam" id="PF12572"/>
    </source>
</evidence>
<reference evidence="2 3" key="1">
    <citation type="submission" date="2021-09" db="EMBL/GenBank/DDBJ databases">
        <title>Genomic insights and catalytic innovation underlie evolution of tropane alkaloids biosynthesis.</title>
        <authorList>
            <person name="Wang Y.-J."/>
            <person name="Tian T."/>
            <person name="Huang J.-P."/>
            <person name="Huang S.-X."/>
        </authorList>
    </citation>
    <scope>NUCLEOTIDE SEQUENCE [LARGE SCALE GENOMIC DNA]</scope>
    <source>
        <strain evidence="2">KIB-2018</strain>
        <tissue evidence="2">Leaf</tissue>
    </source>
</reference>
<comment type="caution">
    <text evidence="2">The sequence shown here is derived from an EMBL/GenBank/DDBJ whole genome shotgun (WGS) entry which is preliminary data.</text>
</comment>
<dbReference type="PANTHER" id="PTHR47422:SF1">
    <property type="entry name" value="DNAJ HEAT SHOCK N-TERMINAL DOMAIN-CONTAINING PROTEIN"/>
    <property type="match status" value="1"/>
</dbReference>
<dbReference type="AlphaFoldDB" id="A0AAV8T3B8"/>
<organism evidence="2 3">
    <name type="scientific">Erythroxylum novogranatense</name>
    <dbReference type="NCBI Taxonomy" id="1862640"/>
    <lineage>
        <taxon>Eukaryota</taxon>
        <taxon>Viridiplantae</taxon>
        <taxon>Streptophyta</taxon>
        <taxon>Embryophyta</taxon>
        <taxon>Tracheophyta</taxon>
        <taxon>Spermatophyta</taxon>
        <taxon>Magnoliopsida</taxon>
        <taxon>eudicotyledons</taxon>
        <taxon>Gunneridae</taxon>
        <taxon>Pentapetalae</taxon>
        <taxon>rosids</taxon>
        <taxon>fabids</taxon>
        <taxon>Malpighiales</taxon>
        <taxon>Erythroxylaceae</taxon>
        <taxon>Erythroxylum</taxon>
    </lineage>
</organism>
<dbReference type="EMBL" id="JAIWQS010000007">
    <property type="protein sequence ID" value="KAJ8760864.1"/>
    <property type="molecule type" value="Genomic_DNA"/>
</dbReference>